<dbReference type="PANTHER" id="PTHR30047">
    <property type="entry name" value="HIGH-AFFINITY CHOLINE TRANSPORT PROTEIN-RELATED"/>
    <property type="match status" value="1"/>
</dbReference>
<keyword evidence="3" id="KW-0813">Transport</keyword>
<accession>A0A2I1IKL5</accession>
<feature type="transmembrane region" description="Helical" evidence="8">
    <location>
        <begin position="365"/>
        <end position="383"/>
    </location>
</feature>
<dbReference type="Proteomes" id="UP000235122">
    <property type="component" value="Unassembled WGS sequence"/>
</dbReference>
<sequence>MTSSTEVSQNKSKRKKVDYAVAGVSKWVFYPSVVLLILFVLSAIVFPQQFEAAISTVSSQIVDSFSWYYVLVATGCVIFALVVAFSKFGDLKLGKDDEEPEYSTISWFAMLFAAGMGIGLVFYGAAEPLSHFMTPPPGASTTEAEHARMAIGTSFLHWGMHPWAIYAIVGLAIAWAGFRRGRPMSIRWTLEPVLGEKRVKGHFGDVVDAVAVIGTVLGISTSLGLGVNQVAAGIEYLTGYHATKTVLIILVIVISALAALSVASGLDAGIKFLSNTNLVVAALLAFAVAALGPTTFLLNEFVQDLGTYFGNLIDMSFRTFPFQGIKGTEWLASWTTYYWGWWMAWSSFVGVFIARISKGRTVREFIVGTIAAPTLVTFVWFAIMGGNALYQEMFRNVTFAGADGNIDANTAFFQSLEHLPASQILCGVAMIVIVIFFVTSSDSGSYVISMLSTAGNPDPSLWVRLTWAAMTGIVTAAVLGSASADIGLAALQSLSIMGALPFSLVIIGMAVSIWKNLGKTKKELDKQDRQIRHAMLVQAISEEVTENITSEKAGTRHRPRPITVAPEVRRYLRSFRAQRRHK</sequence>
<dbReference type="GO" id="GO:0022857">
    <property type="term" value="F:transmembrane transporter activity"/>
    <property type="evidence" value="ECO:0007669"/>
    <property type="project" value="InterPro"/>
</dbReference>
<dbReference type="Pfam" id="PF02028">
    <property type="entry name" value="BCCT"/>
    <property type="match status" value="1"/>
</dbReference>
<keyword evidence="4" id="KW-1003">Cell membrane</keyword>
<keyword evidence="6 8" id="KW-1133">Transmembrane helix</keyword>
<dbReference type="EMBL" id="PKKO01000006">
    <property type="protein sequence ID" value="PKY71670.1"/>
    <property type="molecule type" value="Genomic_DNA"/>
</dbReference>
<feature type="transmembrane region" description="Helical" evidence="8">
    <location>
        <begin position="21"/>
        <end position="46"/>
    </location>
</feature>
<evidence type="ECO:0000256" key="5">
    <source>
        <dbReference type="ARBA" id="ARBA00022692"/>
    </source>
</evidence>
<keyword evidence="7 8" id="KW-0472">Membrane</keyword>
<feature type="transmembrane region" description="Helical" evidence="8">
    <location>
        <begin position="494"/>
        <end position="514"/>
    </location>
</feature>
<proteinExistence type="inferred from homology"/>
<comment type="subcellular location">
    <subcellularLocation>
        <location evidence="1">Cell membrane</location>
        <topology evidence="1">Multi-pass membrane protein</topology>
    </subcellularLocation>
</comment>
<organism evidence="9 10">
    <name type="scientific">Winkia neuii</name>
    <dbReference type="NCBI Taxonomy" id="33007"/>
    <lineage>
        <taxon>Bacteria</taxon>
        <taxon>Bacillati</taxon>
        <taxon>Actinomycetota</taxon>
        <taxon>Actinomycetes</taxon>
        <taxon>Actinomycetales</taxon>
        <taxon>Actinomycetaceae</taxon>
        <taxon>Winkia</taxon>
    </lineage>
</organism>
<keyword evidence="5 8" id="KW-0812">Transmembrane</keyword>
<evidence type="ECO:0000256" key="6">
    <source>
        <dbReference type="ARBA" id="ARBA00022989"/>
    </source>
</evidence>
<feature type="transmembrane region" description="Helical" evidence="8">
    <location>
        <begin position="421"/>
        <end position="440"/>
    </location>
</feature>
<dbReference type="AlphaFoldDB" id="A0A2I1IKL5"/>
<feature type="transmembrane region" description="Helical" evidence="8">
    <location>
        <begin position="246"/>
        <end position="266"/>
    </location>
</feature>
<feature type="transmembrane region" description="Helical" evidence="8">
    <location>
        <begin position="66"/>
        <end position="85"/>
    </location>
</feature>
<feature type="transmembrane region" description="Helical" evidence="8">
    <location>
        <begin position="336"/>
        <end position="353"/>
    </location>
</feature>
<evidence type="ECO:0000256" key="3">
    <source>
        <dbReference type="ARBA" id="ARBA00022448"/>
    </source>
</evidence>
<evidence type="ECO:0000313" key="9">
    <source>
        <dbReference type="EMBL" id="PKY71670.1"/>
    </source>
</evidence>
<feature type="transmembrane region" description="Helical" evidence="8">
    <location>
        <begin position="160"/>
        <end position="178"/>
    </location>
</feature>
<evidence type="ECO:0000256" key="4">
    <source>
        <dbReference type="ARBA" id="ARBA00022475"/>
    </source>
</evidence>
<feature type="transmembrane region" description="Helical" evidence="8">
    <location>
        <begin position="105"/>
        <end position="126"/>
    </location>
</feature>
<evidence type="ECO:0000256" key="7">
    <source>
        <dbReference type="ARBA" id="ARBA00023136"/>
    </source>
</evidence>
<gene>
    <name evidence="9" type="ORF">CYJ19_10675</name>
</gene>
<dbReference type="RefSeq" id="WP_024331455.1">
    <property type="nucleotide sequence ID" value="NZ_JASOXK010000004.1"/>
</dbReference>
<feature type="transmembrane region" description="Helical" evidence="8">
    <location>
        <begin position="278"/>
        <end position="298"/>
    </location>
</feature>
<evidence type="ECO:0000313" key="10">
    <source>
        <dbReference type="Proteomes" id="UP000235122"/>
    </source>
</evidence>
<dbReference type="GeneID" id="35867260"/>
<feature type="transmembrane region" description="Helical" evidence="8">
    <location>
        <begin position="206"/>
        <end position="226"/>
    </location>
</feature>
<protein>
    <submittedName>
        <fullName evidence="9">BCCT family transporter</fullName>
    </submittedName>
</protein>
<dbReference type="PANTHER" id="PTHR30047:SF7">
    <property type="entry name" value="HIGH-AFFINITY CHOLINE TRANSPORT PROTEIN"/>
    <property type="match status" value="1"/>
</dbReference>
<evidence type="ECO:0000256" key="8">
    <source>
        <dbReference type="SAM" id="Phobius"/>
    </source>
</evidence>
<dbReference type="STRING" id="33007.HMPREF3198_01964"/>
<reference evidence="9 10" key="1">
    <citation type="submission" date="2017-12" db="EMBL/GenBank/DDBJ databases">
        <title>Phylogenetic diversity of female urinary microbiome.</title>
        <authorList>
            <person name="Thomas-White K."/>
            <person name="Wolfe A.J."/>
        </authorList>
    </citation>
    <scope>NUCLEOTIDE SEQUENCE [LARGE SCALE GENOMIC DNA]</scope>
    <source>
        <strain evidence="9 10">UMB0402</strain>
    </source>
</reference>
<dbReference type="GO" id="GO:0005886">
    <property type="term" value="C:plasma membrane"/>
    <property type="evidence" value="ECO:0007669"/>
    <property type="project" value="UniProtKB-SubCell"/>
</dbReference>
<comment type="caution">
    <text evidence="9">The sequence shown here is derived from an EMBL/GenBank/DDBJ whole genome shotgun (WGS) entry which is preliminary data.</text>
</comment>
<feature type="transmembrane region" description="Helical" evidence="8">
    <location>
        <begin position="461"/>
        <end position="482"/>
    </location>
</feature>
<name>A0A2I1IKL5_9ACTO</name>
<dbReference type="NCBIfam" id="TIGR00842">
    <property type="entry name" value="bcct"/>
    <property type="match status" value="1"/>
</dbReference>
<keyword evidence="10" id="KW-1185">Reference proteome</keyword>
<evidence type="ECO:0000256" key="1">
    <source>
        <dbReference type="ARBA" id="ARBA00004651"/>
    </source>
</evidence>
<dbReference type="InterPro" id="IPR000060">
    <property type="entry name" value="BCCT_transptr"/>
</dbReference>
<evidence type="ECO:0000256" key="2">
    <source>
        <dbReference type="ARBA" id="ARBA00005658"/>
    </source>
</evidence>
<comment type="similarity">
    <text evidence="2">Belongs to the BCCT transporter (TC 2.A.15) family.</text>
</comment>